<dbReference type="Proteomes" id="UP000886885">
    <property type="component" value="Chromosome 18A"/>
</dbReference>
<dbReference type="EMBL" id="JAAWWB010000035">
    <property type="protein sequence ID" value="KAG6740705.1"/>
    <property type="molecule type" value="Genomic_DNA"/>
</dbReference>
<protein>
    <submittedName>
        <fullName evidence="1">Uncharacterized protein</fullName>
    </submittedName>
</protein>
<accession>A0A8X8C4M5</accession>
<organism evidence="1 2">
    <name type="scientific">Populus tomentosa</name>
    <name type="common">Chinese white poplar</name>
    <dbReference type="NCBI Taxonomy" id="118781"/>
    <lineage>
        <taxon>Eukaryota</taxon>
        <taxon>Viridiplantae</taxon>
        <taxon>Streptophyta</taxon>
        <taxon>Embryophyta</taxon>
        <taxon>Tracheophyta</taxon>
        <taxon>Spermatophyta</taxon>
        <taxon>Magnoliopsida</taxon>
        <taxon>eudicotyledons</taxon>
        <taxon>Gunneridae</taxon>
        <taxon>Pentapetalae</taxon>
        <taxon>rosids</taxon>
        <taxon>fabids</taxon>
        <taxon>Malpighiales</taxon>
        <taxon>Salicaceae</taxon>
        <taxon>Saliceae</taxon>
        <taxon>Populus</taxon>
    </lineage>
</organism>
<evidence type="ECO:0000313" key="2">
    <source>
        <dbReference type="Proteomes" id="UP000886885"/>
    </source>
</evidence>
<reference evidence="1" key="1">
    <citation type="journal article" date="2020" name="bioRxiv">
        <title>Hybrid origin of Populus tomentosa Carr. identified through genome sequencing and phylogenomic analysis.</title>
        <authorList>
            <person name="An X."/>
            <person name="Gao K."/>
            <person name="Chen Z."/>
            <person name="Li J."/>
            <person name="Yang X."/>
            <person name="Yang X."/>
            <person name="Zhou J."/>
            <person name="Guo T."/>
            <person name="Zhao T."/>
            <person name="Huang S."/>
            <person name="Miao D."/>
            <person name="Khan W.U."/>
            <person name="Rao P."/>
            <person name="Ye M."/>
            <person name="Lei B."/>
            <person name="Liao W."/>
            <person name="Wang J."/>
            <person name="Ji L."/>
            <person name="Li Y."/>
            <person name="Guo B."/>
            <person name="Mustafa N.S."/>
            <person name="Li S."/>
            <person name="Yun Q."/>
            <person name="Keller S.R."/>
            <person name="Mao J."/>
            <person name="Zhang R."/>
            <person name="Strauss S.H."/>
        </authorList>
    </citation>
    <scope>NUCLEOTIDE SEQUENCE</scope>
    <source>
        <strain evidence="1">GM15</strain>
        <tissue evidence="1">Leaf</tissue>
    </source>
</reference>
<comment type="caution">
    <text evidence="1">The sequence shown here is derived from an EMBL/GenBank/DDBJ whole genome shotgun (WGS) entry which is preliminary data.</text>
</comment>
<name>A0A8X8C4M5_POPTO</name>
<evidence type="ECO:0000313" key="1">
    <source>
        <dbReference type="EMBL" id="KAG6740705.1"/>
    </source>
</evidence>
<sequence>MKLPFLVKDASTLNMKTSIDSEEQGEVLSEKDIDETSAANVSISTTTEIYASKTSPDNAGRQYWLILGYIDRTLTTTSSESDSSLERAPKCLKKAVEIGSAVVLLDENLDADEVYQKAVAFPSLFFLVLFIVTDHVRLRLKREREARKYWGFGS</sequence>
<proteinExistence type="predicted"/>
<gene>
    <name evidence="1" type="ORF">POTOM_056173</name>
</gene>
<keyword evidence="2" id="KW-1185">Reference proteome</keyword>
<dbReference type="AlphaFoldDB" id="A0A8X8C4M5"/>